<proteinExistence type="predicted"/>
<dbReference type="SUPFAM" id="SSF50978">
    <property type="entry name" value="WD40 repeat-like"/>
    <property type="match status" value="1"/>
</dbReference>
<feature type="compositionally biased region" description="Polar residues" evidence="3">
    <location>
        <begin position="2100"/>
        <end position="2116"/>
    </location>
</feature>
<dbReference type="InterPro" id="IPR015943">
    <property type="entry name" value="WD40/YVTN_repeat-like_dom_sf"/>
</dbReference>
<dbReference type="GO" id="GO:0016514">
    <property type="term" value="C:SWI/SNF complex"/>
    <property type="evidence" value="ECO:0007669"/>
    <property type="project" value="TreeGrafter"/>
</dbReference>
<keyword evidence="2" id="KW-0175">Coiled coil</keyword>
<dbReference type="GO" id="GO:0016922">
    <property type="term" value="F:nuclear receptor binding"/>
    <property type="evidence" value="ECO:0007669"/>
    <property type="project" value="TreeGrafter"/>
</dbReference>
<feature type="compositionally biased region" description="Polar residues" evidence="3">
    <location>
        <begin position="1715"/>
        <end position="1727"/>
    </location>
</feature>
<keyword evidence="1" id="KW-0238">DNA-binding</keyword>
<dbReference type="InterPro" id="IPR001680">
    <property type="entry name" value="WD40_rpt"/>
</dbReference>
<dbReference type="PANTHER" id="PTHR46232:SF1">
    <property type="entry name" value="SWI_SNF-RELATED MATRIX-ASSOCIATED ACTIN-DEPENDENT REGULATOR OF CHROMATIN SUBFAMILY E MEMBER 1"/>
    <property type="match status" value="1"/>
</dbReference>
<feature type="region of interest" description="Disordered" evidence="3">
    <location>
        <begin position="2152"/>
        <end position="2174"/>
    </location>
</feature>
<reference evidence="6" key="1">
    <citation type="submission" date="2023-11" db="UniProtKB">
        <authorList>
            <consortium name="WormBaseParasite"/>
        </authorList>
    </citation>
    <scope>IDENTIFICATION</scope>
</reference>
<evidence type="ECO:0000256" key="2">
    <source>
        <dbReference type="SAM" id="Coils"/>
    </source>
</evidence>
<feature type="region of interest" description="Disordered" evidence="3">
    <location>
        <begin position="1673"/>
        <end position="1697"/>
    </location>
</feature>
<dbReference type="SUPFAM" id="SSF47095">
    <property type="entry name" value="HMG-box"/>
    <property type="match status" value="1"/>
</dbReference>
<dbReference type="GO" id="GO:0031492">
    <property type="term" value="F:nucleosomal DNA binding"/>
    <property type="evidence" value="ECO:0007669"/>
    <property type="project" value="TreeGrafter"/>
</dbReference>
<feature type="compositionally biased region" description="Pro residues" evidence="3">
    <location>
        <begin position="2052"/>
        <end position="2064"/>
    </location>
</feature>
<dbReference type="Gene3D" id="2.130.10.10">
    <property type="entry name" value="YVTN repeat-like/Quinoprotein amine dehydrogenase"/>
    <property type="match status" value="1"/>
</dbReference>
<dbReference type="InterPro" id="IPR036910">
    <property type="entry name" value="HMG_box_dom_sf"/>
</dbReference>
<feature type="compositionally biased region" description="Polar residues" evidence="3">
    <location>
        <begin position="2284"/>
        <end position="2325"/>
    </location>
</feature>
<dbReference type="WBParaSite" id="SMRG1_37960.1">
    <property type="protein sequence ID" value="SMRG1_37960.1"/>
    <property type="gene ID" value="SMRG1_37960"/>
</dbReference>
<feature type="region of interest" description="Disordered" evidence="3">
    <location>
        <begin position="635"/>
        <end position="658"/>
    </location>
</feature>
<protein>
    <recommendedName>
        <fullName evidence="4">HMG box domain-containing protein</fullName>
    </recommendedName>
</protein>
<feature type="region of interest" description="Disordered" evidence="3">
    <location>
        <begin position="2097"/>
        <end position="2140"/>
    </location>
</feature>
<feature type="region of interest" description="Disordered" evidence="3">
    <location>
        <begin position="464"/>
        <end position="488"/>
    </location>
</feature>
<organism evidence="5 6">
    <name type="scientific">Schistosoma margrebowiei</name>
    <dbReference type="NCBI Taxonomy" id="48269"/>
    <lineage>
        <taxon>Eukaryota</taxon>
        <taxon>Metazoa</taxon>
        <taxon>Spiralia</taxon>
        <taxon>Lophotrochozoa</taxon>
        <taxon>Platyhelminthes</taxon>
        <taxon>Trematoda</taxon>
        <taxon>Digenea</taxon>
        <taxon>Strigeidida</taxon>
        <taxon>Schistosomatoidea</taxon>
        <taxon>Schistosomatidae</taxon>
        <taxon>Schistosoma</taxon>
    </lineage>
</organism>
<feature type="region of interest" description="Disordered" evidence="3">
    <location>
        <begin position="1709"/>
        <end position="1730"/>
    </location>
</feature>
<dbReference type="SMART" id="SM00320">
    <property type="entry name" value="WD40"/>
    <property type="match status" value="4"/>
</dbReference>
<evidence type="ECO:0000256" key="3">
    <source>
        <dbReference type="SAM" id="MobiDB-lite"/>
    </source>
</evidence>
<dbReference type="InterPro" id="IPR036322">
    <property type="entry name" value="WD40_repeat_dom_sf"/>
</dbReference>
<accession>A0AA84ZM64</accession>
<evidence type="ECO:0000313" key="5">
    <source>
        <dbReference type="Proteomes" id="UP000050790"/>
    </source>
</evidence>
<feature type="compositionally biased region" description="Polar residues" evidence="3">
    <location>
        <begin position="1980"/>
        <end position="1991"/>
    </location>
</feature>
<feature type="domain" description="HMG box" evidence="4">
    <location>
        <begin position="1389"/>
        <end position="1457"/>
    </location>
</feature>
<feature type="compositionally biased region" description="Polar residues" evidence="3">
    <location>
        <begin position="1896"/>
        <end position="1909"/>
    </location>
</feature>
<feature type="compositionally biased region" description="Polar residues" evidence="3">
    <location>
        <begin position="1805"/>
        <end position="1819"/>
    </location>
</feature>
<feature type="compositionally biased region" description="Low complexity" evidence="3">
    <location>
        <begin position="1833"/>
        <end position="1848"/>
    </location>
</feature>
<dbReference type="InterPro" id="IPR009071">
    <property type="entry name" value="HMG_box_dom"/>
</dbReference>
<feature type="region of interest" description="Disordered" evidence="3">
    <location>
        <begin position="2232"/>
        <end position="2325"/>
    </location>
</feature>
<feature type="compositionally biased region" description="Pro residues" evidence="3">
    <location>
        <begin position="1994"/>
        <end position="2009"/>
    </location>
</feature>
<dbReference type="CDD" id="cd21983">
    <property type="entry name" value="HMG-box_SMARCE1"/>
    <property type="match status" value="1"/>
</dbReference>
<feature type="region of interest" description="Disordered" evidence="3">
    <location>
        <begin position="1978"/>
        <end position="2013"/>
    </location>
</feature>
<feature type="region of interest" description="Disordered" evidence="3">
    <location>
        <begin position="1475"/>
        <end position="1503"/>
    </location>
</feature>
<feature type="compositionally biased region" description="Low complexity" evidence="3">
    <location>
        <begin position="2268"/>
        <end position="2283"/>
    </location>
</feature>
<evidence type="ECO:0000256" key="1">
    <source>
        <dbReference type="PROSITE-ProRule" id="PRU00267"/>
    </source>
</evidence>
<feature type="compositionally biased region" description="Polar residues" evidence="3">
    <location>
        <begin position="1757"/>
        <end position="1775"/>
    </location>
</feature>
<feature type="coiled-coil region" evidence="2">
    <location>
        <begin position="1557"/>
        <end position="1584"/>
    </location>
</feature>
<dbReference type="Pfam" id="PF00505">
    <property type="entry name" value="HMG_box"/>
    <property type="match status" value="1"/>
</dbReference>
<evidence type="ECO:0000259" key="4">
    <source>
        <dbReference type="PROSITE" id="PS50118"/>
    </source>
</evidence>
<dbReference type="PANTHER" id="PTHR46232">
    <property type="entry name" value="SMARCE1 REGULATOR OF CHROMATIN"/>
    <property type="match status" value="1"/>
</dbReference>
<feature type="compositionally biased region" description="Polar residues" evidence="3">
    <location>
        <begin position="466"/>
        <end position="488"/>
    </location>
</feature>
<dbReference type="PROSITE" id="PS50118">
    <property type="entry name" value="HMG_BOX_2"/>
    <property type="match status" value="1"/>
</dbReference>
<name>A0AA84ZM64_9TREM</name>
<sequence length="2325" mass="263351">MNFNFWYSDLLLVRLFKLTFNLYIFSHFSDTNHNTSLLELKGFQISQIAADPIGRCVALCGTDELVICPLKHPSQYSAFSLPSKLGCSGLAWHPNDPTKLAIARSNKCELLLWDVNECRLSTNTSLGGYVRVINSLDWSPVHPFLIATTSADQFRAICVWDLRDMSRPVRSMESLSSPIIVKWNRFLSEKFATCHSSGVRTWDLRSNVPEQYISVQADHVRDFDWSPQNVNQMVTVSEYSEMRLWDIENPSYPLKKVRFHEIKLKKVIYTPSADHIIILPEQSHWSVHGISVWSSAGLTQSHDLFQVIESHDNSDTNNNGITVNKTSANSIVNSNNNNNGNNNNNHINDQQICQPRSTDSYILDMNWLICSSSNLPFSPLTTTDDHELTTNFILDNELSTANQNLEYCPKKNVHLLTWSMDNILRVYPIHFKSISHHDNEPLLNQANKQTRIIKEKSEDLLDDKLSSNFNPKTNQSKKFGNASTNNLNKLKVVDPQHRGEDSGQRSSVSKSCLSISKSGLNADPKCGNQEDSAFQFLAQELSLLSHRAGQYKLEEMDLINRTAKLILFYCRRNHHHHYSLCSVTNTLRRRRHSSVMNNEGLDSLLLPPTTDLISQMEFSEHSNFWKVHHRNLSSTTDTEGTISNQTSISNSAVSVDNEESTHLTNYPSNHPFTLTFDNSHEVENSTTNNTHNYEMPLAGSIILSIEFPDNYPLNGAIPEFHVLDCSPPLPPEVLDELKNVLYSTASELVSTSRGCVEPCIRNAVITLQTYPTLSNQIENNSKKLNLTNLPTTNYDILNVNMDTLNKPIIDTTASMKQKCHYTIGIPFPRTSGVHFTTNGLIVTFGLPESLSFIRNSLKSTSSDDKCQVELTNNNTNNNNDIKKDWTPQSFSEYQTFIQRFSSTNREYNDDMRRSFQNCIGNIIDSFARFEVDCKEQQRQQHQPHKKQKSITELIDKNRLPFKMNVELNQNSMNSTANDAEVKKNSFESARMTEQKWFNSISTTHPNSPDVQNPTEMFLSHFSMIYPSTIQIYDMSPLIWDRHLMYDYSLNTENLQQMCIHNLHAVYNTHRKDLIRFWQYALVMSISLSHTDHSHQVYQPLASQLIGRPLFDTWIRHFLRIHDVQSLAMLVLVLQSLNHINELKFDKVDGSNISLNKLENTITSLSSVNNFLETYSLYHMNESEKTINLLGCNTVASSSLEQQVSFTLDNSDETQSEFSLVSGQSNENMNGCPIEQLPPKELSINSICAYQSRFVHPKDLFSFDHYIYVYASIIYSLREYILHAHLLRSWSYNIRTNSLSHIWPYVQTNAMILLSCPDMRCSSNLVPKHSNGSLKSAQCTYCQWEVSFSCPRLLEAKSYYFQSPHNNSTFQTIRMNSKSDMRVPKPPKPPEKPLMPYMRYSRKVWEQVKNSNPHLKLWEVGKIIGQMWRELPDDEKILYVEEYDAEKTQYTELLRQYHSSPAYQAWLVAKERAEKSMEEQDQGRRQSILRSRDRGNELPQGDLRESYILEDNEEDTEDQFTAKHVAAARFQRNHRLMQEVLSDTRLPDPGQLITQSRLNTLRLQVEQLKNHKRNLCQEIEGCEARHQAKVQRIREESERFRLDYQKITTARPVITESQFADMIIKAKYDMQREEEERKTRYLAELEIRRKRQQQRQQREAELLESERRRQLLHQQQLQQVHMRPNQAAPPHNDPNIQFSDRSLERLIAQDKREDTSSQPPQKLPSASANLLCPANHPKAASEIGHEINPGLYAGIGNTFTQPVTQSSSQRFPQSGHTQHHYPPPLHYVPNAATPANPPVLIHQRSPVPNIQQAAQNNTGKPNAVSLGRTKKVPSSASSTSSASSASSTSSKKKKIDSDLVKDAAVTTTSQDMRERPISRSGEGVVDQTKPSDFDMTPGQSNEFQQGSTTQSRQLITSQYQQAPAPANPVVPAQISGGPVQTPYCYEIGIGNPPNPTLSAGSYYHQPVSVSNPVGYSHPRPQFSQHTPYNSVQYHPVPPQPSAEHPPPPPMYIQHMPQQSHVPQLVPPMVGPTQHPSSHIPPQQHNSNNWHHGGPPPYSPHYGPPRYPVLGGSVGYPMQTPRNFGPNSSGYSMPHYLVGQHGPQTHPHQNISSVPVSIQDSPAASQPIPAPPPYQQQQQPNSVVSYWPTQQQVPPDYVQSQHPSHYMPGSQTEPVVPNQQTLSSVDNVHPCSTMSVSSADVGMGQMVSNQSQGANIYYQGCPVPPYTHGSNVGPSGFYSVPPQHYTPHQHSGHSWPGYSNSGPSQVPAYPQSQQHTHHQSPQCSTGASYPQISTKPDQTVANVPSDNSTSVGASGGSNSRPPSTNDK</sequence>
<evidence type="ECO:0000313" key="6">
    <source>
        <dbReference type="WBParaSite" id="SMRG1_37960.1"/>
    </source>
</evidence>
<dbReference type="Proteomes" id="UP000050790">
    <property type="component" value="Unassembled WGS sequence"/>
</dbReference>
<feature type="region of interest" description="Disordered" evidence="3">
    <location>
        <begin position="2026"/>
        <end position="2064"/>
    </location>
</feature>
<feature type="DNA-binding region" description="HMG box" evidence="1">
    <location>
        <begin position="1389"/>
        <end position="1457"/>
    </location>
</feature>
<dbReference type="SMART" id="SM00398">
    <property type="entry name" value="HMG"/>
    <property type="match status" value="1"/>
</dbReference>
<feature type="region of interest" description="Disordered" evidence="3">
    <location>
        <begin position="1757"/>
        <end position="1909"/>
    </location>
</feature>
<dbReference type="Gene3D" id="1.10.30.10">
    <property type="entry name" value="High mobility group box domain"/>
    <property type="match status" value="1"/>
</dbReference>
<feature type="compositionally biased region" description="Polar residues" evidence="3">
    <location>
        <begin position="2032"/>
        <end position="2048"/>
    </location>
</feature>
<dbReference type="GO" id="GO:0045892">
    <property type="term" value="P:negative regulation of DNA-templated transcription"/>
    <property type="evidence" value="ECO:0007669"/>
    <property type="project" value="TreeGrafter"/>
</dbReference>
<keyword evidence="1" id="KW-0539">Nucleus</keyword>
<feature type="compositionally biased region" description="Polar residues" evidence="3">
    <location>
        <begin position="635"/>
        <end position="654"/>
    </location>
</feature>